<proteinExistence type="predicted"/>
<dbReference type="Proteomes" id="UP000234752">
    <property type="component" value="Chromosome eg_1"/>
</dbReference>
<dbReference type="OrthoDB" id="7355920at2"/>
<dbReference type="KEGG" id="ncb:C0V82_13550"/>
<sequence>MRRSLVPLALASLLFTAIPVVSAQTLPVQPVIDTVSFNVSVEDWVKTETALVTLVVDIAGNGNGGTVRSDVLKAVAGIADKAEWRIVAMNPQSDSAGLERWQAQLQARLPEGQLSALGDRAKKASKPGLQVRVGGVAFDPTLAETEETRSALRDKIYAKVNAELKRLNAAFPGRNYRAGDISFTEQRMAMPASAYREKMVMAAAPQMADALPGVQDQMVLEARVTLSAFATP</sequence>
<keyword evidence="2" id="KW-1185">Reference proteome</keyword>
<evidence type="ECO:0000313" key="1">
    <source>
        <dbReference type="EMBL" id="AUN31148.1"/>
    </source>
</evidence>
<dbReference type="AlphaFoldDB" id="A0A2K9NDE7"/>
<gene>
    <name evidence="1" type="ORF">C0V82_13550</name>
</gene>
<protein>
    <submittedName>
        <fullName evidence="1">Uncharacterized protein</fullName>
    </submittedName>
</protein>
<organism evidence="1 2">
    <name type="scientific">Niveispirillum cyanobacteriorum</name>
    <dbReference type="NCBI Taxonomy" id="1612173"/>
    <lineage>
        <taxon>Bacteria</taxon>
        <taxon>Pseudomonadati</taxon>
        <taxon>Pseudomonadota</taxon>
        <taxon>Alphaproteobacteria</taxon>
        <taxon>Rhodospirillales</taxon>
        <taxon>Azospirillaceae</taxon>
        <taxon>Niveispirillum</taxon>
    </lineage>
</organism>
<accession>A0A2K9NDE7</accession>
<name>A0A2K9NDE7_9PROT</name>
<dbReference type="RefSeq" id="WP_102112759.1">
    <property type="nucleotide sequence ID" value="NZ_BMGN01000011.1"/>
</dbReference>
<dbReference type="EMBL" id="CP025611">
    <property type="protein sequence ID" value="AUN31148.1"/>
    <property type="molecule type" value="Genomic_DNA"/>
</dbReference>
<reference evidence="1 2" key="1">
    <citation type="submission" date="2017-12" db="EMBL/GenBank/DDBJ databases">
        <title>Genomes of bacteria within cyanobacterial aggregates.</title>
        <authorList>
            <person name="Cai H."/>
        </authorList>
    </citation>
    <scope>NUCLEOTIDE SEQUENCE [LARGE SCALE GENOMIC DNA]</scope>
    <source>
        <strain evidence="1 2">TH16</strain>
    </source>
</reference>
<evidence type="ECO:0000313" key="2">
    <source>
        <dbReference type="Proteomes" id="UP000234752"/>
    </source>
</evidence>